<evidence type="ECO:0000313" key="2">
    <source>
        <dbReference type="Proteomes" id="UP000078542"/>
    </source>
</evidence>
<reference evidence="1 2" key="1">
    <citation type="submission" date="2016-03" db="EMBL/GenBank/DDBJ databases">
        <title>Cyphomyrmex costatus WGS genome.</title>
        <authorList>
            <person name="Nygaard S."/>
            <person name="Hu H."/>
            <person name="Boomsma J."/>
            <person name="Zhang G."/>
        </authorList>
    </citation>
    <scope>NUCLEOTIDE SEQUENCE [LARGE SCALE GENOMIC DNA]</scope>
    <source>
        <strain evidence="1">MS0001</strain>
        <tissue evidence="1">Whole body</tissue>
    </source>
</reference>
<protein>
    <submittedName>
        <fullName evidence="1">Uncharacterized protein</fullName>
    </submittedName>
</protein>
<sequence>MFRGGHYNSRKRVSLWVRAIRVGHPWAGSKKNPAISVLPPINAEASAVRVVVEDLNASKDTAAFWRSGKVGRELKRVSSNLLILDPFTPISDLMLSKKLQNPIDSGNFQSESRREVRVRTLAVQIMNLEAAARLLIITFR</sequence>
<organism evidence="1 2">
    <name type="scientific">Cyphomyrmex costatus</name>
    <dbReference type="NCBI Taxonomy" id="456900"/>
    <lineage>
        <taxon>Eukaryota</taxon>
        <taxon>Metazoa</taxon>
        <taxon>Ecdysozoa</taxon>
        <taxon>Arthropoda</taxon>
        <taxon>Hexapoda</taxon>
        <taxon>Insecta</taxon>
        <taxon>Pterygota</taxon>
        <taxon>Neoptera</taxon>
        <taxon>Endopterygota</taxon>
        <taxon>Hymenoptera</taxon>
        <taxon>Apocrita</taxon>
        <taxon>Aculeata</taxon>
        <taxon>Formicoidea</taxon>
        <taxon>Formicidae</taxon>
        <taxon>Myrmicinae</taxon>
        <taxon>Cyphomyrmex</taxon>
    </lineage>
</organism>
<dbReference type="AlphaFoldDB" id="A0A151I9Z6"/>
<gene>
    <name evidence="1" type="ORF">ALC62_13478</name>
</gene>
<accession>A0A151I9Z6</accession>
<dbReference type="EMBL" id="KQ978260">
    <property type="protein sequence ID" value="KYM95868.1"/>
    <property type="molecule type" value="Genomic_DNA"/>
</dbReference>
<proteinExistence type="predicted"/>
<dbReference type="Proteomes" id="UP000078542">
    <property type="component" value="Unassembled WGS sequence"/>
</dbReference>
<name>A0A151I9Z6_9HYME</name>
<keyword evidence="2" id="KW-1185">Reference proteome</keyword>
<evidence type="ECO:0000313" key="1">
    <source>
        <dbReference type="EMBL" id="KYM95868.1"/>
    </source>
</evidence>